<dbReference type="InterPro" id="IPR052793">
    <property type="entry name" value="EJC-associated_protein"/>
</dbReference>
<dbReference type="GO" id="GO:0008380">
    <property type="term" value="P:RNA splicing"/>
    <property type="evidence" value="ECO:0007669"/>
    <property type="project" value="TreeGrafter"/>
</dbReference>
<keyword evidence="1" id="KW-0694">RNA-binding</keyword>
<feature type="compositionally biased region" description="Basic and acidic residues" evidence="2">
    <location>
        <begin position="423"/>
        <end position="442"/>
    </location>
</feature>
<feature type="compositionally biased region" description="Low complexity" evidence="2">
    <location>
        <begin position="224"/>
        <end position="233"/>
    </location>
</feature>
<dbReference type="Pfam" id="PF16294">
    <property type="entry name" value="RSB_motif"/>
    <property type="match status" value="1"/>
</dbReference>
<feature type="region of interest" description="Disordered" evidence="2">
    <location>
        <begin position="466"/>
        <end position="602"/>
    </location>
</feature>
<feature type="compositionally biased region" description="Polar residues" evidence="2">
    <location>
        <begin position="67"/>
        <end position="78"/>
    </location>
</feature>
<dbReference type="EMBL" id="GEEE01011226">
    <property type="protein sequence ID" value="JAP51999.1"/>
    <property type="molecule type" value="Transcribed_RNA"/>
</dbReference>
<dbReference type="InterPro" id="IPR012677">
    <property type="entry name" value="Nucleotide-bd_a/b_plait_sf"/>
</dbReference>
<feature type="compositionally biased region" description="Polar residues" evidence="2">
    <location>
        <begin position="118"/>
        <end position="137"/>
    </location>
</feature>
<dbReference type="InterPro" id="IPR000504">
    <property type="entry name" value="RRM_dom"/>
</dbReference>
<feature type="domain" description="RRM" evidence="3">
    <location>
        <begin position="265"/>
        <end position="341"/>
    </location>
</feature>
<feature type="region of interest" description="Disordered" evidence="2">
    <location>
        <begin position="51"/>
        <end position="243"/>
    </location>
</feature>
<feature type="compositionally biased region" description="Polar residues" evidence="2">
    <location>
        <begin position="85"/>
        <end position="99"/>
    </location>
</feature>
<gene>
    <name evidence="5" type="ORF">TR167424</name>
</gene>
<feature type="region of interest" description="Disordered" evidence="2">
    <location>
        <begin position="350"/>
        <end position="442"/>
    </location>
</feature>
<dbReference type="InterPro" id="IPR003034">
    <property type="entry name" value="SAP_dom"/>
</dbReference>
<protein>
    <recommendedName>
        <fullName evidence="6">Apoptotic chromatin condensation inducer in the nucleus</fullName>
    </recommendedName>
</protein>
<dbReference type="SUPFAM" id="SSF68906">
    <property type="entry name" value="SAP domain"/>
    <property type="match status" value="1"/>
</dbReference>
<feature type="compositionally biased region" description="Low complexity" evidence="2">
    <location>
        <begin position="391"/>
        <end position="403"/>
    </location>
</feature>
<dbReference type="PROSITE" id="PS50102">
    <property type="entry name" value="RRM"/>
    <property type="match status" value="1"/>
</dbReference>
<evidence type="ECO:0000259" key="4">
    <source>
        <dbReference type="PROSITE" id="PS50800"/>
    </source>
</evidence>
<dbReference type="PROSITE" id="PS50800">
    <property type="entry name" value="SAP"/>
    <property type="match status" value="1"/>
</dbReference>
<dbReference type="SUPFAM" id="SSF54928">
    <property type="entry name" value="RNA-binding domain, RBD"/>
    <property type="match status" value="1"/>
</dbReference>
<dbReference type="PANTHER" id="PTHR46589">
    <property type="entry name" value="APOPTOTIC CHROMATIN CONDENSATION INDUCER IN THE NUCLEUS"/>
    <property type="match status" value="1"/>
</dbReference>
<dbReference type="PANTHER" id="PTHR46589:SF1">
    <property type="entry name" value="APOPTOTIC CHROMATIN CONDENSATION INDUCER IN THE NUCLEUS"/>
    <property type="match status" value="1"/>
</dbReference>
<evidence type="ECO:0000313" key="5">
    <source>
        <dbReference type="EMBL" id="JAP51999.1"/>
    </source>
</evidence>
<evidence type="ECO:0008006" key="6">
    <source>
        <dbReference type="Google" id="ProtNLM"/>
    </source>
</evidence>
<dbReference type="GO" id="GO:0003723">
    <property type="term" value="F:RNA binding"/>
    <property type="evidence" value="ECO:0007669"/>
    <property type="project" value="UniProtKB-UniRule"/>
</dbReference>
<dbReference type="SMART" id="SM00513">
    <property type="entry name" value="SAP"/>
    <property type="match status" value="1"/>
</dbReference>
<feature type="compositionally biased region" description="Acidic residues" evidence="2">
    <location>
        <begin position="166"/>
        <end position="178"/>
    </location>
</feature>
<feature type="compositionally biased region" description="Basic and acidic residues" evidence="2">
    <location>
        <begin position="488"/>
        <end position="506"/>
    </location>
</feature>
<dbReference type="GO" id="GO:0061574">
    <property type="term" value="C:ASAP complex"/>
    <property type="evidence" value="ECO:0007669"/>
    <property type="project" value="TreeGrafter"/>
</dbReference>
<evidence type="ECO:0000259" key="3">
    <source>
        <dbReference type="PROSITE" id="PS50102"/>
    </source>
</evidence>
<organism evidence="5">
    <name type="scientific">Schistocephalus solidus</name>
    <name type="common">Tapeworm</name>
    <dbReference type="NCBI Taxonomy" id="70667"/>
    <lineage>
        <taxon>Eukaryota</taxon>
        <taxon>Metazoa</taxon>
        <taxon>Spiralia</taxon>
        <taxon>Lophotrochozoa</taxon>
        <taxon>Platyhelminthes</taxon>
        <taxon>Cestoda</taxon>
        <taxon>Eucestoda</taxon>
        <taxon>Diphyllobothriidea</taxon>
        <taxon>Diphyllobothriidae</taxon>
        <taxon>Schistocephalus</taxon>
    </lineage>
</organism>
<evidence type="ECO:0000256" key="2">
    <source>
        <dbReference type="SAM" id="MobiDB-lite"/>
    </source>
</evidence>
<name>A0A0X3PJR0_SCHSO</name>
<proteinExistence type="predicted"/>
<reference evidence="5" key="1">
    <citation type="submission" date="2016-01" db="EMBL/GenBank/DDBJ databases">
        <title>Reference transcriptome for the parasite Schistocephalus solidus: insights into the molecular evolution of parasitism.</title>
        <authorList>
            <person name="Hebert F.O."/>
            <person name="Grambauer S."/>
            <person name="Barber I."/>
            <person name="Landry C.R."/>
            <person name="Aubin-Horth N."/>
        </authorList>
    </citation>
    <scope>NUCLEOTIDE SEQUENCE</scope>
</reference>
<dbReference type="Gene3D" id="3.30.70.330">
    <property type="match status" value="1"/>
</dbReference>
<dbReference type="InterPro" id="IPR034257">
    <property type="entry name" value="Acinus_RRM"/>
</dbReference>
<sequence length="602" mass="66158">MPEEEETSLHLPDGRKLNELKVSDLKKELENRGLNKSGVKKELVQRLAESLSNTDGGLASEKRLNEQSKQVQVPNATSDKIDVPNNDSLIETEQVTVSEPTEVEVNGVQEVAGDNATDDFSSSQAADTVPPSSNAPSVTKPVEPTEDLLPSSPLLPRPPITATAEMEAEEEDYEDENMDTIPPLEPVPAPEAPLQAASQPRDASNHQPVDILAKSPAPAPTVKRPPSATSAPSSRPPKETRGVGYLAEGPERIEPAAENRHPPTELVYIRFLMRPFTPGQLSKMIESQFGKVRELWLDKIKSSAVVRMETQEAAKSCREGIDGCRWPSINPRILRCDFASEALLEWLKEHGDSGDRNPPRHLLIGAPPPPPEKTEGRAPVDKSSSNQRKPTSSTSGEKSSSRTLAGSHTERRRKLAEETPAVKAEETTASKSEEPSRALDDLFKKTTAAPSIYWLPLSDEEAAAQTKKRLERYMTENTRRTVSSRRNHGGDTREARSPFAESETHQKPARQSSESAATRGAEDRRVAARQDRSPFPAKRQRSSPALSAAAPKRRSRSPAGGDEESRPVKRRRNSPSGAAADERSRRRRGSSSSLDRRRLPRR</sequence>
<dbReference type="AlphaFoldDB" id="A0A0X3PJR0"/>
<dbReference type="GO" id="GO:0071011">
    <property type="term" value="C:precatalytic spliceosome"/>
    <property type="evidence" value="ECO:0007669"/>
    <property type="project" value="TreeGrafter"/>
</dbReference>
<dbReference type="InterPro" id="IPR036361">
    <property type="entry name" value="SAP_dom_sf"/>
</dbReference>
<feature type="compositionally biased region" description="Basic and acidic residues" evidence="2">
    <location>
        <begin position="520"/>
        <end position="532"/>
    </location>
</feature>
<evidence type="ECO:0000256" key="1">
    <source>
        <dbReference type="PROSITE-ProRule" id="PRU00176"/>
    </source>
</evidence>
<dbReference type="CDD" id="cd12432">
    <property type="entry name" value="RRM_ACINU"/>
    <property type="match status" value="1"/>
</dbReference>
<dbReference type="Gene3D" id="1.10.720.30">
    <property type="entry name" value="SAP domain"/>
    <property type="match status" value="1"/>
</dbReference>
<dbReference type="Pfam" id="PF02037">
    <property type="entry name" value="SAP"/>
    <property type="match status" value="1"/>
</dbReference>
<dbReference type="InterPro" id="IPR032552">
    <property type="entry name" value="RSB_motif"/>
</dbReference>
<dbReference type="InterPro" id="IPR035979">
    <property type="entry name" value="RBD_domain_sf"/>
</dbReference>
<feature type="domain" description="SAP" evidence="4">
    <location>
        <begin position="17"/>
        <end position="51"/>
    </location>
</feature>
<accession>A0A0X3PJR0</accession>